<organism evidence="14 15">
    <name type="scientific">Periophthalmus magnuspinnatus</name>
    <dbReference type="NCBI Taxonomy" id="409849"/>
    <lineage>
        <taxon>Eukaryota</taxon>
        <taxon>Metazoa</taxon>
        <taxon>Chordata</taxon>
        <taxon>Craniata</taxon>
        <taxon>Vertebrata</taxon>
        <taxon>Euteleostomi</taxon>
        <taxon>Actinopterygii</taxon>
        <taxon>Neopterygii</taxon>
        <taxon>Teleostei</taxon>
        <taxon>Neoteleostei</taxon>
        <taxon>Acanthomorphata</taxon>
        <taxon>Gobiaria</taxon>
        <taxon>Gobiiformes</taxon>
        <taxon>Gobioidei</taxon>
        <taxon>Gobiidae</taxon>
        <taxon>Oxudercinae</taxon>
        <taxon>Periophthalmus</taxon>
    </lineage>
</organism>
<dbReference type="Gene3D" id="3.30.200.20">
    <property type="entry name" value="Phosphorylase Kinase, domain 1"/>
    <property type="match status" value="1"/>
</dbReference>
<dbReference type="Gene3D" id="1.10.510.10">
    <property type="entry name" value="Transferase(Phosphotransferase) domain 1"/>
    <property type="match status" value="1"/>
</dbReference>
<dbReference type="SMART" id="SM00220">
    <property type="entry name" value="S_TKc"/>
    <property type="match status" value="1"/>
</dbReference>
<dbReference type="InterPro" id="IPR011009">
    <property type="entry name" value="Kinase-like_dom_sf"/>
</dbReference>
<sequence length="261" mass="29768">MPRQADRAQQRHLLAQLAHAGGLEDFNACYEQDHKPGSGGFGSVYKGVAIKHVPKNKVDYISMASCGMLYNLPKEVYLMLRAADGADRTLHDPLPEHTFRDIMRQLVLALKDLYHKRVFHRDLKTNNIMIQEAEEGIRVRIINFRCDCTVSAMSYTSYTGTLNYSPPELFLDGRYRDGPTSVWQLRVITYELLNGDGSDFATSECVIEELSMKTSEGKDFIQGCLEKDPSERMSWSWKDTSGFSARLHRHHTHLLIPLQKT</sequence>
<evidence type="ECO:0000256" key="5">
    <source>
        <dbReference type="ARBA" id="ARBA00022527"/>
    </source>
</evidence>
<protein>
    <recommendedName>
        <fullName evidence="4">Serine/threonine-protein kinase 1</fullName>
        <ecNumber evidence="3">2.7.11.1</ecNumber>
    </recommendedName>
</protein>
<evidence type="ECO:0000259" key="13">
    <source>
        <dbReference type="PROSITE" id="PS50011"/>
    </source>
</evidence>
<dbReference type="STRING" id="409849.ENSPMGP00000022072"/>
<dbReference type="PANTHER" id="PTHR22984">
    <property type="entry name" value="SERINE/THREONINE-PROTEIN KINASE PIM"/>
    <property type="match status" value="1"/>
</dbReference>
<comment type="catalytic activity">
    <reaction evidence="11">
        <text>L-threonyl-[protein] + ATP = O-phospho-L-threonyl-[protein] + ADP + H(+)</text>
        <dbReference type="Rhea" id="RHEA:46608"/>
        <dbReference type="Rhea" id="RHEA-COMP:11060"/>
        <dbReference type="Rhea" id="RHEA-COMP:11605"/>
        <dbReference type="ChEBI" id="CHEBI:15378"/>
        <dbReference type="ChEBI" id="CHEBI:30013"/>
        <dbReference type="ChEBI" id="CHEBI:30616"/>
        <dbReference type="ChEBI" id="CHEBI:61977"/>
        <dbReference type="ChEBI" id="CHEBI:456216"/>
        <dbReference type="EC" id="2.7.11.1"/>
    </reaction>
</comment>
<keyword evidence="6" id="KW-0808">Transferase</keyword>
<proteinExistence type="inferred from homology"/>
<comment type="catalytic activity">
    <reaction evidence="12">
        <text>L-seryl-[protein] + ATP = O-phospho-L-seryl-[protein] + ADP + H(+)</text>
        <dbReference type="Rhea" id="RHEA:17989"/>
        <dbReference type="Rhea" id="RHEA-COMP:9863"/>
        <dbReference type="Rhea" id="RHEA-COMP:11604"/>
        <dbReference type="ChEBI" id="CHEBI:15378"/>
        <dbReference type="ChEBI" id="CHEBI:29999"/>
        <dbReference type="ChEBI" id="CHEBI:30616"/>
        <dbReference type="ChEBI" id="CHEBI:83421"/>
        <dbReference type="ChEBI" id="CHEBI:456216"/>
        <dbReference type="EC" id="2.7.11.1"/>
    </reaction>
</comment>
<keyword evidence="10" id="KW-1035">Host cytoplasm</keyword>
<evidence type="ECO:0000256" key="10">
    <source>
        <dbReference type="ARBA" id="ARBA00023200"/>
    </source>
</evidence>
<keyword evidence="5" id="KW-0723">Serine/threonine-protein kinase</keyword>
<keyword evidence="15" id="KW-1185">Reference proteome</keyword>
<keyword evidence="9" id="KW-0067">ATP-binding</keyword>
<dbReference type="InterPro" id="IPR000719">
    <property type="entry name" value="Prot_kinase_dom"/>
</dbReference>
<reference evidence="14" key="2">
    <citation type="submission" date="2025-09" db="UniProtKB">
        <authorList>
            <consortium name="Ensembl"/>
        </authorList>
    </citation>
    <scope>IDENTIFICATION</scope>
</reference>
<evidence type="ECO:0000256" key="2">
    <source>
        <dbReference type="ARBA" id="ARBA00005505"/>
    </source>
</evidence>
<accession>A0A3B4AXW3</accession>
<evidence type="ECO:0000313" key="15">
    <source>
        <dbReference type="Proteomes" id="UP000261520"/>
    </source>
</evidence>
<evidence type="ECO:0000256" key="1">
    <source>
        <dbReference type="ARBA" id="ARBA00004192"/>
    </source>
</evidence>
<dbReference type="PANTHER" id="PTHR22984:SF25">
    <property type="entry name" value="PROTEIN KINASE DOMAIN-CONTAINING PROTEIN"/>
    <property type="match status" value="1"/>
</dbReference>
<feature type="domain" description="Protein kinase" evidence="13">
    <location>
        <begin position="1"/>
        <end position="254"/>
    </location>
</feature>
<dbReference type="Pfam" id="PF00069">
    <property type="entry name" value="Pkinase"/>
    <property type="match status" value="1"/>
</dbReference>
<dbReference type="InterPro" id="IPR051138">
    <property type="entry name" value="PIM_Ser/Thr_kinase"/>
</dbReference>
<name>A0A3B4AXW3_9GOBI</name>
<keyword evidence="8" id="KW-0418">Kinase</keyword>
<comment type="similarity">
    <text evidence="2">Belongs to the protein kinase superfamily. CAMK Ser/Thr protein kinase family. PIM subfamily.</text>
</comment>
<comment type="subcellular location">
    <subcellularLocation>
        <location evidence="1">Host cytoplasm</location>
    </subcellularLocation>
</comment>
<dbReference type="EC" id="2.7.11.1" evidence="3"/>
<evidence type="ECO:0000256" key="8">
    <source>
        <dbReference type="ARBA" id="ARBA00022777"/>
    </source>
</evidence>
<dbReference type="Ensembl" id="ENSPMGT00000023510.1">
    <property type="protein sequence ID" value="ENSPMGP00000022072.1"/>
    <property type="gene ID" value="ENSPMGG00000017869.1"/>
</dbReference>
<evidence type="ECO:0000256" key="7">
    <source>
        <dbReference type="ARBA" id="ARBA00022741"/>
    </source>
</evidence>
<dbReference type="GO" id="GO:0043066">
    <property type="term" value="P:negative regulation of apoptotic process"/>
    <property type="evidence" value="ECO:0007669"/>
    <property type="project" value="TreeGrafter"/>
</dbReference>
<dbReference type="InterPro" id="IPR008271">
    <property type="entry name" value="Ser/Thr_kinase_AS"/>
</dbReference>
<keyword evidence="7" id="KW-0547">Nucleotide-binding</keyword>
<dbReference type="GO" id="GO:0004674">
    <property type="term" value="F:protein serine/threonine kinase activity"/>
    <property type="evidence" value="ECO:0007669"/>
    <property type="project" value="UniProtKB-KW"/>
</dbReference>
<evidence type="ECO:0000256" key="12">
    <source>
        <dbReference type="ARBA" id="ARBA00048679"/>
    </source>
</evidence>
<evidence type="ECO:0000256" key="3">
    <source>
        <dbReference type="ARBA" id="ARBA00012513"/>
    </source>
</evidence>
<dbReference type="PROSITE" id="PS50011">
    <property type="entry name" value="PROTEIN_KINASE_DOM"/>
    <property type="match status" value="1"/>
</dbReference>
<dbReference type="SUPFAM" id="SSF56112">
    <property type="entry name" value="Protein kinase-like (PK-like)"/>
    <property type="match status" value="1"/>
</dbReference>
<evidence type="ECO:0000256" key="4">
    <source>
        <dbReference type="ARBA" id="ARBA00016885"/>
    </source>
</evidence>
<dbReference type="AlphaFoldDB" id="A0A3B4AXW3"/>
<dbReference type="GO" id="GO:0005524">
    <property type="term" value="F:ATP binding"/>
    <property type="evidence" value="ECO:0007669"/>
    <property type="project" value="UniProtKB-KW"/>
</dbReference>
<evidence type="ECO:0000256" key="6">
    <source>
        <dbReference type="ARBA" id="ARBA00022679"/>
    </source>
</evidence>
<dbReference type="GO" id="GO:0005737">
    <property type="term" value="C:cytoplasm"/>
    <property type="evidence" value="ECO:0007669"/>
    <property type="project" value="TreeGrafter"/>
</dbReference>
<evidence type="ECO:0000256" key="9">
    <source>
        <dbReference type="ARBA" id="ARBA00022840"/>
    </source>
</evidence>
<dbReference type="PROSITE" id="PS00108">
    <property type="entry name" value="PROTEIN_KINASE_ST"/>
    <property type="match status" value="1"/>
</dbReference>
<evidence type="ECO:0000313" key="14">
    <source>
        <dbReference type="Ensembl" id="ENSPMGP00000022072.1"/>
    </source>
</evidence>
<evidence type="ECO:0000256" key="11">
    <source>
        <dbReference type="ARBA" id="ARBA00047899"/>
    </source>
</evidence>
<dbReference type="Proteomes" id="UP000261520">
    <property type="component" value="Unplaced"/>
</dbReference>
<dbReference type="GO" id="GO:0007346">
    <property type="term" value="P:regulation of mitotic cell cycle"/>
    <property type="evidence" value="ECO:0007669"/>
    <property type="project" value="TreeGrafter"/>
</dbReference>
<reference evidence="14" key="1">
    <citation type="submission" date="2025-08" db="UniProtKB">
        <authorList>
            <consortium name="Ensembl"/>
        </authorList>
    </citation>
    <scope>IDENTIFICATION</scope>
</reference>